<dbReference type="Proteomes" id="UP000006039">
    <property type="component" value="Unassembled WGS sequence"/>
</dbReference>
<proteinExistence type="predicted"/>
<dbReference type="VEuPathDB" id="FungiDB:GGTG_06664"/>
<accession>J3NZG5</accession>
<sequence>MKAFPSVEKMSSSTSCFRHVLLVRYPPAAAPELVRFGEPGPDVVVCVALGDPGARAPPAADIQYLEIYQPVGFSCHLMQTPEDVDPQRSPISTSPGGPFALRIHTAQPSITRDVSKTVINA</sequence>
<evidence type="ECO:0000313" key="2">
    <source>
        <dbReference type="EnsemblFungi" id="EJT76748"/>
    </source>
</evidence>
<dbReference type="AlphaFoldDB" id="J3NZG5"/>
<protein>
    <submittedName>
        <fullName evidence="1 2">Uncharacterized protein</fullName>
    </submittedName>
</protein>
<keyword evidence="3" id="KW-1185">Reference proteome</keyword>
<organism evidence="1">
    <name type="scientific">Gaeumannomyces tritici (strain R3-111a-1)</name>
    <name type="common">Wheat and barley take-all root rot fungus</name>
    <name type="synonym">Gaeumannomyces graminis var. tritici</name>
    <dbReference type="NCBI Taxonomy" id="644352"/>
    <lineage>
        <taxon>Eukaryota</taxon>
        <taxon>Fungi</taxon>
        <taxon>Dikarya</taxon>
        <taxon>Ascomycota</taxon>
        <taxon>Pezizomycotina</taxon>
        <taxon>Sordariomycetes</taxon>
        <taxon>Sordariomycetidae</taxon>
        <taxon>Magnaporthales</taxon>
        <taxon>Magnaporthaceae</taxon>
        <taxon>Gaeumannomyces</taxon>
    </lineage>
</organism>
<dbReference type="EMBL" id="GL385397">
    <property type="protein sequence ID" value="EJT76748.1"/>
    <property type="molecule type" value="Genomic_DNA"/>
</dbReference>
<reference evidence="2" key="5">
    <citation type="submission" date="2018-04" db="UniProtKB">
        <authorList>
            <consortium name="EnsemblFungi"/>
        </authorList>
    </citation>
    <scope>IDENTIFICATION</scope>
    <source>
        <strain evidence="2">R3-111a-1</strain>
    </source>
</reference>
<dbReference type="RefSeq" id="XP_009222748.1">
    <property type="nucleotide sequence ID" value="XM_009224484.1"/>
</dbReference>
<dbReference type="HOGENOM" id="CLU_2038225_0_0_1"/>
<reference evidence="3" key="1">
    <citation type="submission" date="2010-07" db="EMBL/GenBank/DDBJ databases">
        <title>The genome sequence of Gaeumannomyces graminis var. tritici strain R3-111a-1.</title>
        <authorList>
            <consortium name="The Broad Institute Genome Sequencing Platform"/>
            <person name="Ma L.-J."/>
            <person name="Dead R."/>
            <person name="Young S."/>
            <person name="Zeng Q."/>
            <person name="Koehrsen M."/>
            <person name="Alvarado L."/>
            <person name="Berlin A."/>
            <person name="Chapman S.B."/>
            <person name="Chen Z."/>
            <person name="Freedman E."/>
            <person name="Gellesch M."/>
            <person name="Goldberg J."/>
            <person name="Griggs A."/>
            <person name="Gujja S."/>
            <person name="Heilman E.R."/>
            <person name="Heiman D."/>
            <person name="Hepburn T."/>
            <person name="Howarth C."/>
            <person name="Jen D."/>
            <person name="Larson L."/>
            <person name="Mehta T."/>
            <person name="Neiman D."/>
            <person name="Pearson M."/>
            <person name="Roberts A."/>
            <person name="Saif S."/>
            <person name="Shea T."/>
            <person name="Shenoy N."/>
            <person name="Sisk P."/>
            <person name="Stolte C."/>
            <person name="Sykes S."/>
            <person name="Walk T."/>
            <person name="White J."/>
            <person name="Yandava C."/>
            <person name="Haas B."/>
            <person name="Nusbaum C."/>
            <person name="Birren B."/>
        </authorList>
    </citation>
    <scope>NUCLEOTIDE SEQUENCE [LARGE SCALE GENOMIC DNA]</scope>
    <source>
        <strain evidence="3">R3-111a-1</strain>
    </source>
</reference>
<reference evidence="1" key="2">
    <citation type="submission" date="2010-07" db="EMBL/GenBank/DDBJ databases">
        <authorList>
            <consortium name="The Broad Institute Genome Sequencing Platform"/>
            <consortium name="Broad Institute Genome Sequencing Center for Infectious Disease"/>
            <person name="Ma L.-J."/>
            <person name="Dead R."/>
            <person name="Young S."/>
            <person name="Zeng Q."/>
            <person name="Koehrsen M."/>
            <person name="Alvarado L."/>
            <person name="Berlin A."/>
            <person name="Chapman S.B."/>
            <person name="Chen Z."/>
            <person name="Freedman E."/>
            <person name="Gellesch M."/>
            <person name="Goldberg J."/>
            <person name="Griggs A."/>
            <person name="Gujja S."/>
            <person name="Heilman E.R."/>
            <person name="Heiman D."/>
            <person name="Hepburn T."/>
            <person name="Howarth C."/>
            <person name="Jen D."/>
            <person name="Larson L."/>
            <person name="Mehta T."/>
            <person name="Neiman D."/>
            <person name="Pearson M."/>
            <person name="Roberts A."/>
            <person name="Saif S."/>
            <person name="Shea T."/>
            <person name="Shenoy N."/>
            <person name="Sisk P."/>
            <person name="Stolte C."/>
            <person name="Sykes S."/>
            <person name="Walk T."/>
            <person name="White J."/>
            <person name="Yandava C."/>
            <person name="Haas B."/>
            <person name="Nusbaum C."/>
            <person name="Birren B."/>
        </authorList>
    </citation>
    <scope>NUCLEOTIDE SEQUENCE</scope>
    <source>
        <strain evidence="1">R3-111a-1</strain>
    </source>
</reference>
<dbReference type="EnsemblFungi" id="EJT76748">
    <property type="protein sequence ID" value="EJT76748"/>
    <property type="gene ID" value="GGTG_06664"/>
</dbReference>
<evidence type="ECO:0000313" key="1">
    <source>
        <dbReference type="EMBL" id="EJT76748.1"/>
    </source>
</evidence>
<gene>
    <name evidence="2" type="primary">20347122</name>
    <name evidence="1" type="ORF">GGTG_06664</name>
</gene>
<reference evidence="1" key="3">
    <citation type="submission" date="2010-09" db="EMBL/GenBank/DDBJ databases">
        <title>Annotation of Gaeumannomyces graminis var. tritici R3-111a-1.</title>
        <authorList>
            <consortium name="The Broad Institute Genome Sequencing Platform"/>
            <person name="Ma L.-J."/>
            <person name="Dead R."/>
            <person name="Young S.K."/>
            <person name="Zeng Q."/>
            <person name="Gargeya S."/>
            <person name="Fitzgerald M."/>
            <person name="Haas B."/>
            <person name="Abouelleil A."/>
            <person name="Alvarado L."/>
            <person name="Arachchi H.M."/>
            <person name="Berlin A."/>
            <person name="Brown A."/>
            <person name="Chapman S.B."/>
            <person name="Chen Z."/>
            <person name="Dunbar C."/>
            <person name="Freedman E."/>
            <person name="Gearin G."/>
            <person name="Gellesch M."/>
            <person name="Goldberg J."/>
            <person name="Griggs A."/>
            <person name="Gujja S."/>
            <person name="Heiman D."/>
            <person name="Howarth C."/>
            <person name="Larson L."/>
            <person name="Lui A."/>
            <person name="MacDonald P.J.P."/>
            <person name="Mehta T."/>
            <person name="Montmayeur A."/>
            <person name="Murphy C."/>
            <person name="Neiman D."/>
            <person name="Pearson M."/>
            <person name="Priest M."/>
            <person name="Roberts A."/>
            <person name="Saif S."/>
            <person name="Shea T."/>
            <person name="Shenoy N."/>
            <person name="Sisk P."/>
            <person name="Stolte C."/>
            <person name="Sykes S."/>
            <person name="Yandava C."/>
            <person name="Wortman J."/>
            <person name="Nusbaum C."/>
            <person name="Birren B."/>
        </authorList>
    </citation>
    <scope>NUCLEOTIDE SEQUENCE</scope>
    <source>
        <strain evidence="1">R3-111a-1</strain>
    </source>
</reference>
<dbReference type="GeneID" id="20347122"/>
<reference evidence="2" key="4">
    <citation type="journal article" date="2015" name="G3 (Bethesda)">
        <title>Genome sequences of three phytopathogenic species of the Magnaporthaceae family of fungi.</title>
        <authorList>
            <person name="Okagaki L.H."/>
            <person name="Nunes C.C."/>
            <person name="Sailsbery J."/>
            <person name="Clay B."/>
            <person name="Brown D."/>
            <person name="John T."/>
            <person name="Oh Y."/>
            <person name="Young N."/>
            <person name="Fitzgerald M."/>
            <person name="Haas B.J."/>
            <person name="Zeng Q."/>
            <person name="Young S."/>
            <person name="Adiconis X."/>
            <person name="Fan L."/>
            <person name="Levin J.Z."/>
            <person name="Mitchell T.K."/>
            <person name="Okubara P.A."/>
            <person name="Farman M.L."/>
            <person name="Kohn L.M."/>
            <person name="Birren B."/>
            <person name="Ma L.-J."/>
            <person name="Dean R.A."/>
        </authorList>
    </citation>
    <scope>NUCLEOTIDE SEQUENCE</scope>
    <source>
        <strain evidence="2">R3-111a-1</strain>
    </source>
</reference>
<evidence type="ECO:0000313" key="3">
    <source>
        <dbReference type="Proteomes" id="UP000006039"/>
    </source>
</evidence>
<name>J3NZG5_GAET3</name>